<proteinExistence type="predicted"/>
<evidence type="ECO:0000256" key="6">
    <source>
        <dbReference type="ARBA" id="ARBA00022553"/>
    </source>
</evidence>
<gene>
    <name evidence="15" type="ORF">ANANG_G00312240</name>
</gene>
<evidence type="ECO:0000256" key="8">
    <source>
        <dbReference type="ARBA" id="ARBA00023054"/>
    </source>
</evidence>
<evidence type="ECO:0000313" key="15">
    <source>
        <dbReference type="EMBL" id="KAG5830583.1"/>
    </source>
</evidence>
<keyword evidence="5" id="KW-0963">Cytoplasm</keyword>
<dbReference type="PROSITE" id="PS50297">
    <property type="entry name" value="ANK_REP_REGION"/>
    <property type="match status" value="1"/>
</dbReference>
<dbReference type="PANTHER" id="PTHR23166:SF9">
    <property type="entry name" value="CTTNBP2 N-TERMINAL-LIKE PROTEIN"/>
    <property type="match status" value="1"/>
</dbReference>
<feature type="region of interest" description="Disordered" evidence="13">
    <location>
        <begin position="233"/>
        <end position="291"/>
    </location>
</feature>
<dbReference type="InterPro" id="IPR001995">
    <property type="entry name" value="Peptidase_A2_cat"/>
</dbReference>
<dbReference type="InterPro" id="IPR019131">
    <property type="entry name" value="Cortactin-binding_p2_N"/>
</dbReference>
<dbReference type="EMBL" id="JAFIRN010000019">
    <property type="protein sequence ID" value="KAG5830583.1"/>
    <property type="molecule type" value="Genomic_DNA"/>
</dbReference>
<evidence type="ECO:0000259" key="14">
    <source>
        <dbReference type="PROSITE" id="PS50175"/>
    </source>
</evidence>
<dbReference type="GO" id="GO:0043197">
    <property type="term" value="C:dendritic spine"/>
    <property type="evidence" value="ECO:0007669"/>
    <property type="project" value="UniProtKB-SubCell"/>
</dbReference>
<dbReference type="Pfam" id="PF09727">
    <property type="entry name" value="CortBP2"/>
    <property type="match status" value="1"/>
</dbReference>
<dbReference type="Pfam" id="PF00023">
    <property type="entry name" value="Ank"/>
    <property type="match status" value="2"/>
</dbReference>
<feature type="compositionally biased region" description="Basic and acidic residues" evidence="13">
    <location>
        <begin position="233"/>
        <end position="261"/>
    </location>
</feature>
<keyword evidence="8" id="KW-0175">Coiled coil</keyword>
<keyword evidence="6" id="KW-0597">Phosphoprotein</keyword>
<keyword evidence="7" id="KW-0770">Synapse</keyword>
<dbReference type="SUPFAM" id="SSF48403">
    <property type="entry name" value="Ankyrin repeat"/>
    <property type="match status" value="1"/>
</dbReference>
<feature type="region of interest" description="Disordered" evidence="13">
    <location>
        <begin position="166"/>
        <end position="191"/>
    </location>
</feature>
<keyword evidence="16" id="KW-1185">Reference proteome</keyword>
<evidence type="ECO:0000256" key="2">
    <source>
        <dbReference type="ARBA" id="ARBA00004552"/>
    </source>
</evidence>
<evidence type="ECO:0000256" key="4">
    <source>
        <dbReference type="ARBA" id="ARBA00022481"/>
    </source>
</evidence>
<evidence type="ECO:0000256" key="5">
    <source>
        <dbReference type="ARBA" id="ARBA00022490"/>
    </source>
</evidence>
<evidence type="ECO:0000256" key="12">
    <source>
        <dbReference type="PROSITE-ProRule" id="PRU00023"/>
    </source>
</evidence>
<evidence type="ECO:0000256" key="13">
    <source>
        <dbReference type="SAM" id="MobiDB-lite"/>
    </source>
</evidence>
<dbReference type="PROSITE" id="PS50175">
    <property type="entry name" value="ASP_PROT_RETROV"/>
    <property type="match status" value="1"/>
</dbReference>
<dbReference type="InterPro" id="IPR002110">
    <property type="entry name" value="Ankyrin_rpt"/>
</dbReference>
<evidence type="ECO:0000313" key="16">
    <source>
        <dbReference type="Proteomes" id="UP001044222"/>
    </source>
</evidence>
<comment type="caution">
    <text evidence="15">The sequence shown here is derived from an EMBL/GenBank/DDBJ whole genome shotgun (WGS) entry which is preliminary data.</text>
</comment>
<dbReference type="GO" id="GO:0004190">
    <property type="term" value="F:aspartic-type endopeptidase activity"/>
    <property type="evidence" value="ECO:0007669"/>
    <property type="project" value="InterPro"/>
</dbReference>
<feature type="compositionally biased region" description="Basic and acidic residues" evidence="13">
    <location>
        <begin position="174"/>
        <end position="190"/>
    </location>
</feature>
<dbReference type="PANTHER" id="PTHR23166">
    <property type="entry name" value="FILAMIN/GPBP-INTERACTING PROTEIN"/>
    <property type="match status" value="1"/>
</dbReference>
<dbReference type="SMART" id="SM00248">
    <property type="entry name" value="ANK"/>
    <property type="match status" value="6"/>
</dbReference>
<name>A0A9D3LLR4_ANGAN</name>
<keyword evidence="9" id="KW-0966">Cell projection</keyword>
<protein>
    <recommendedName>
        <fullName evidence="3">Cortactin-binding protein 2</fullName>
    </recommendedName>
</protein>
<dbReference type="InterPro" id="IPR050719">
    <property type="entry name" value="Cortactin-Actin_Reg"/>
</dbReference>
<comment type="function">
    <text evidence="10">Regulates the dendritic spine distribution of CTTN/cortactin in hippocampal neurons, and thus controls dendritic spinogenesis and dendritic spine maintenance. Associates with the striatin-interacting phosphatase and kinase (STRIPAK) core complex to regulate dendritic spine distribution of the STRIPAK complex in hippocampal neurons.</text>
</comment>
<feature type="compositionally biased region" description="Polar residues" evidence="13">
    <location>
        <begin position="388"/>
        <end position="400"/>
    </location>
</feature>
<dbReference type="PROSITE" id="PS50088">
    <property type="entry name" value="ANK_REPEAT"/>
    <property type="match status" value="2"/>
</dbReference>
<comment type="subcellular location">
    <subcellularLocation>
        <location evidence="2">Cell projection</location>
        <location evidence="2">Dendritic spine</location>
    </subcellularLocation>
    <subcellularLocation>
        <location evidence="1">Cytoplasm</location>
        <location evidence="1">Cell cortex</location>
    </subcellularLocation>
</comment>
<dbReference type="GO" id="GO:0006508">
    <property type="term" value="P:proteolysis"/>
    <property type="evidence" value="ECO:0007669"/>
    <property type="project" value="InterPro"/>
</dbReference>
<feature type="domain" description="Peptidase A2" evidence="14">
    <location>
        <begin position="627"/>
        <end position="640"/>
    </location>
</feature>
<feature type="compositionally biased region" description="Low complexity" evidence="13">
    <location>
        <begin position="401"/>
        <end position="415"/>
    </location>
</feature>
<dbReference type="Gene3D" id="1.25.40.20">
    <property type="entry name" value="Ankyrin repeat-containing domain"/>
    <property type="match status" value="1"/>
</dbReference>
<dbReference type="InterPro" id="IPR036770">
    <property type="entry name" value="Ankyrin_rpt-contain_sf"/>
</dbReference>
<evidence type="ECO:0000256" key="3">
    <source>
        <dbReference type="ARBA" id="ARBA00017042"/>
    </source>
</evidence>
<feature type="repeat" description="ANK" evidence="12">
    <location>
        <begin position="544"/>
        <end position="576"/>
    </location>
</feature>
<evidence type="ECO:0000256" key="11">
    <source>
        <dbReference type="ARBA" id="ARBA00044767"/>
    </source>
</evidence>
<organism evidence="15 16">
    <name type="scientific">Anguilla anguilla</name>
    <name type="common">European freshwater eel</name>
    <name type="synonym">Muraena anguilla</name>
    <dbReference type="NCBI Taxonomy" id="7936"/>
    <lineage>
        <taxon>Eukaryota</taxon>
        <taxon>Metazoa</taxon>
        <taxon>Chordata</taxon>
        <taxon>Craniata</taxon>
        <taxon>Vertebrata</taxon>
        <taxon>Euteleostomi</taxon>
        <taxon>Actinopterygii</taxon>
        <taxon>Neopterygii</taxon>
        <taxon>Teleostei</taxon>
        <taxon>Anguilliformes</taxon>
        <taxon>Anguillidae</taxon>
        <taxon>Anguilla</taxon>
    </lineage>
</organism>
<keyword evidence="4" id="KW-0488">Methylation</keyword>
<evidence type="ECO:0000256" key="10">
    <source>
        <dbReference type="ARBA" id="ARBA00044742"/>
    </source>
</evidence>
<sequence>MSQCTRVGGHLLSEPLKRYSEKMATDGAGGEQPSQIQTLTTAVCGSVEMKCELNMDNLSKPELLTLLSIMEGELEARDLVIEALRAPRNEAFIQERYGHFNLSDPFLALQRDFESGGGAKARRAPCASPLAVLEVVMAHCRRMQERMAAQLAAADARQKKLEQEKAQLQGLQQEQRRLSAQLREEREKGKHMVSMLELRAERQKGQQAEAAAEKQLWELDTEREQLRARLGREEARGAELREESEALRRQVEELRTEREAPPPEATARASCSCGPALPVAPPPADEAAPSTDKVATVSVGVGTDHVTCRVAMCQTDPPAAEIGVEGLRKAPRLPAKPSPASYGAWAAGARGSPVRERPGARPLSSAPPHRDQPAGPGRPLQVPGPAEQDQNGTPSPSRDLSPTTGTASPPGSRPGTPSPSPHAGRIDRGNPPPIPPKSRASLRRLPAPPRHEGVGGRRQAPGPWRGGLPKPATPQLPPKPAIDLAGRGRLSRPSLDSDSGWCAPVAPASLRGPVPLVDGRTLLLLAAAQGNVTLLSVLLSPGEGGAAALCSAAQNGHTECVKLLLAAGVAAEVPDKKGFTPVHTAAAHGKPRRVEELAGVAVDVDHSAADGRTALFLACGSGSPDSVRALLDAGADRTLIAADGWTTLHAAASAGNAFSLELLLHHPPPAPSPPPAAVTAAPGTRGPLLPSALLNHCNRDGWTPAHIAASKGFKNCLEVLCGHSELDIEKRDKCNRTIHDVATDDCKDLLENLDSYRVLVRIQRGSEERVCTVDMLEDGLTVGMVTVRRATGWAELSQSLTRALSAHFLLLSGGGASLGLSADSVSSVLIGDAVWHPGQPLSPSPWDLIRKRHCQHLTVRLKGLSESSLEELVYDSLIPCSCSRTTSGWWNSIAISSSMA</sequence>
<comment type="subunit">
    <text evidence="11">Interacts with CTTN/cortactin SH3 domain. Interacts with STRN, STRN4/zinedin and MOB4/phocein; this interactions mediate the association with the STRIPAK core complex and may regulate dendritic spine distribution of the STRIPAK complex in hippocampal neurons. Activation of glutamate receptors weakens the interaction with STRN and STRN4.</text>
</comment>
<dbReference type="GO" id="GO:0005938">
    <property type="term" value="C:cell cortex"/>
    <property type="evidence" value="ECO:0007669"/>
    <property type="project" value="UniProtKB-SubCell"/>
</dbReference>
<accession>A0A9D3LLR4</accession>
<keyword evidence="12" id="KW-0040">ANK repeat</keyword>
<feature type="compositionally biased region" description="Pro residues" evidence="13">
    <location>
        <begin position="471"/>
        <end position="480"/>
    </location>
</feature>
<dbReference type="AlphaFoldDB" id="A0A9D3LLR4"/>
<reference evidence="15" key="1">
    <citation type="submission" date="2021-01" db="EMBL/GenBank/DDBJ databases">
        <title>A chromosome-scale assembly of European eel, Anguilla anguilla.</title>
        <authorList>
            <person name="Henkel C."/>
            <person name="Jong-Raadsen S.A."/>
            <person name="Dufour S."/>
            <person name="Weltzien F.-A."/>
            <person name="Palstra A.P."/>
            <person name="Pelster B."/>
            <person name="Spaink H.P."/>
            <person name="Van Den Thillart G.E."/>
            <person name="Jansen H."/>
            <person name="Zahm M."/>
            <person name="Klopp C."/>
            <person name="Cedric C."/>
            <person name="Louis A."/>
            <person name="Berthelot C."/>
            <person name="Parey E."/>
            <person name="Roest Crollius H."/>
            <person name="Montfort J."/>
            <person name="Robinson-Rechavi M."/>
            <person name="Bucao C."/>
            <person name="Bouchez O."/>
            <person name="Gislard M."/>
            <person name="Lluch J."/>
            <person name="Milhes M."/>
            <person name="Lampietro C."/>
            <person name="Lopez Roques C."/>
            <person name="Donnadieu C."/>
            <person name="Braasch I."/>
            <person name="Desvignes T."/>
            <person name="Postlethwait J."/>
            <person name="Bobe J."/>
            <person name="Guiguen Y."/>
            <person name="Dirks R."/>
        </authorList>
    </citation>
    <scope>NUCLEOTIDE SEQUENCE</scope>
    <source>
        <strain evidence="15">Tag_6206</strain>
        <tissue evidence="15">Liver</tissue>
    </source>
</reference>
<evidence type="ECO:0000256" key="9">
    <source>
        <dbReference type="ARBA" id="ARBA00023273"/>
    </source>
</evidence>
<feature type="repeat" description="ANK" evidence="12">
    <location>
        <begin position="610"/>
        <end position="642"/>
    </location>
</feature>
<feature type="region of interest" description="Disordered" evidence="13">
    <location>
        <begin position="331"/>
        <end position="501"/>
    </location>
</feature>
<dbReference type="Pfam" id="PF12796">
    <property type="entry name" value="Ank_2"/>
    <property type="match status" value="1"/>
</dbReference>
<evidence type="ECO:0000256" key="1">
    <source>
        <dbReference type="ARBA" id="ARBA00004544"/>
    </source>
</evidence>
<evidence type="ECO:0000256" key="7">
    <source>
        <dbReference type="ARBA" id="ARBA00023018"/>
    </source>
</evidence>
<dbReference type="Proteomes" id="UP001044222">
    <property type="component" value="Chromosome 19"/>
</dbReference>